<dbReference type="OrthoDB" id="5388417at2759"/>
<keyword evidence="1" id="KW-1133">Transmembrane helix</keyword>
<reference evidence="2" key="1">
    <citation type="journal article" date="2020" name="Stud. Mycol.">
        <title>101 Dothideomycetes genomes: a test case for predicting lifestyles and emergence of pathogens.</title>
        <authorList>
            <person name="Haridas S."/>
            <person name="Albert R."/>
            <person name="Binder M."/>
            <person name="Bloem J."/>
            <person name="Labutti K."/>
            <person name="Salamov A."/>
            <person name="Andreopoulos B."/>
            <person name="Baker S."/>
            <person name="Barry K."/>
            <person name="Bills G."/>
            <person name="Bluhm B."/>
            <person name="Cannon C."/>
            <person name="Castanera R."/>
            <person name="Culley D."/>
            <person name="Daum C."/>
            <person name="Ezra D."/>
            <person name="Gonzalez J."/>
            <person name="Henrissat B."/>
            <person name="Kuo A."/>
            <person name="Liang C."/>
            <person name="Lipzen A."/>
            <person name="Lutzoni F."/>
            <person name="Magnuson J."/>
            <person name="Mondo S."/>
            <person name="Nolan M."/>
            <person name="Ohm R."/>
            <person name="Pangilinan J."/>
            <person name="Park H.-J."/>
            <person name="Ramirez L."/>
            <person name="Alfaro M."/>
            <person name="Sun H."/>
            <person name="Tritt A."/>
            <person name="Yoshinaga Y."/>
            <person name="Zwiers L.-H."/>
            <person name="Turgeon B."/>
            <person name="Goodwin S."/>
            <person name="Spatafora J."/>
            <person name="Crous P."/>
            <person name="Grigoriev I."/>
        </authorList>
    </citation>
    <scope>NUCLEOTIDE SEQUENCE</scope>
    <source>
        <strain evidence="2">CBS 113389</strain>
    </source>
</reference>
<dbReference type="EMBL" id="MU001648">
    <property type="protein sequence ID" value="KAF2478480.1"/>
    <property type="molecule type" value="Genomic_DNA"/>
</dbReference>
<dbReference type="GeneID" id="54476011"/>
<organism evidence="2 3">
    <name type="scientific">Neohortaea acidophila</name>
    <dbReference type="NCBI Taxonomy" id="245834"/>
    <lineage>
        <taxon>Eukaryota</taxon>
        <taxon>Fungi</taxon>
        <taxon>Dikarya</taxon>
        <taxon>Ascomycota</taxon>
        <taxon>Pezizomycotina</taxon>
        <taxon>Dothideomycetes</taxon>
        <taxon>Dothideomycetidae</taxon>
        <taxon>Mycosphaerellales</taxon>
        <taxon>Teratosphaeriaceae</taxon>
        <taxon>Neohortaea</taxon>
    </lineage>
</organism>
<evidence type="ECO:0000313" key="3">
    <source>
        <dbReference type="Proteomes" id="UP000799767"/>
    </source>
</evidence>
<dbReference type="AlphaFoldDB" id="A0A6A6PEX6"/>
<evidence type="ECO:0000313" key="2">
    <source>
        <dbReference type="EMBL" id="KAF2478480.1"/>
    </source>
</evidence>
<sequence length="177" mass="19737">MATSTNNLYQRAEQAGLTPTMVNLLVALMVLLIVSALLTGILVILRQRRRSRSRFIEIPSHKPMRMSTASTHSFHRRTNATLSTSIHVFREKQFFFEEPADRPTSPSALPEIRITFPEEVDDAGKTQSGRVVVVHVGDSTSLGFEPAAEQLPAYQLIDLEKVGGLQEREARPPLGWS</sequence>
<evidence type="ECO:0000256" key="1">
    <source>
        <dbReference type="SAM" id="Phobius"/>
    </source>
</evidence>
<name>A0A6A6PEX6_9PEZI</name>
<gene>
    <name evidence="2" type="ORF">BDY17DRAFT_306222</name>
</gene>
<dbReference type="Proteomes" id="UP000799767">
    <property type="component" value="Unassembled WGS sequence"/>
</dbReference>
<feature type="transmembrane region" description="Helical" evidence="1">
    <location>
        <begin position="20"/>
        <end position="45"/>
    </location>
</feature>
<keyword evidence="3" id="KW-1185">Reference proteome</keyword>
<keyword evidence="1" id="KW-0472">Membrane</keyword>
<proteinExistence type="predicted"/>
<keyword evidence="1" id="KW-0812">Transmembrane</keyword>
<protein>
    <submittedName>
        <fullName evidence="2">Uncharacterized protein</fullName>
    </submittedName>
</protein>
<dbReference type="RefSeq" id="XP_033585050.1">
    <property type="nucleotide sequence ID" value="XM_033735009.1"/>
</dbReference>
<accession>A0A6A6PEX6</accession>